<evidence type="ECO:0000256" key="2">
    <source>
        <dbReference type="SAM" id="Phobius"/>
    </source>
</evidence>
<comment type="caution">
    <text evidence="3">The sequence shown here is derived from an EMBL/GenBank/DDBJ whole genome shotgun (WGS) entry which is preliminary data.</text>
</comment>
<keyword evidence="4" id="KW-1185">Reference proteome</keyword>
<feature type="compositionally biased region" description="Basic and acidic residues" evidence="1">
    <location>
        <begin position="362"/>
        <end position="374"/>
    </location>
</feature>
<feature type="region of interest" description="Disordered" evidence="1">
    <location>
        <begin position="307"/>
        <end position="326"/>
    </location>
</feature>
<keyword evidence="2" id="KW-1133">Transmembrane helix</keyword>
<evidence type="ECO:0000313" key="3">
    <source>
        <dbReference type="EMBL" id="KAL3769725.1"/>
    </source>
</evidence>
<keyword evidence="2" id="KW-0812">Transmembrane</keyword>
<keyword evidence="2" id="KW-0472">Membrane</keyword>
<evidence type="ECO:0000313" key="4">
    <source>
        <dbReference type="Proteomes" id="UP001530293"/>
    </source>
</evidence>
<gene>
    <name evidence="3" type="ORF">ACHAWU_005773</name>
</gene>
<feature type="region of interest" description="Disordered" evidence="1">
    <location>
        <begin position="272"/>
        <end position="300"/>
    </location>
</feature>
<feature type="region of interest" description="Disordered" evidence="1">
    <location>
        <begin position="331"/>
        <end position="383"/>
    </location>
</feature>
<feature type="region of interest" description="Disordered" evidence="1">
    <location>
        <begin position="448"/>
        <end position="470"/>
    </location>
</feature>
<evidence type="ECO:0008006" key="5">
    <source>
        <dbReference type="Google" id="ProtNLM"/>
    </source>
</evidence>
<dbReference type="AlphaFoldDB" id="A0ABD3NAI6"/>
<dbReference type="EMBL" id="JALLBG020000052">
    <property type="protein sequence ID" value="KAL3769725.1"/>
    <property type="molecule type" value="Genomic_DNA"/>
</dbReference>
<protein>
    <recommendedName>
        <fullName evidence="5">Transmembrane protein</fullName>
    </recommendedName>
</protein>
<feature type="compositionally biased region" description="Basic and acidic residues" evidence="1">
    <location>
        <begin position="284"/>
        <end position="293"/>
    </location>
</feature>
<reference evidence="3 4" key="1">
    <citation type="submission" date="2024-10" db="EMBL/GenBank/DDBJ databases">
        <title>Updated reference genomes for cyclostephanoid diatoms.</title>
        <authorList>
            <person name="Roberts W.R."/>
            <person name="Alverson A.J."/>
        </authorList>
    </citation>
    <scope>NUCLEOTIDE SEQUENCE [LARGE SCALE GENOMIC DNA]</scope>
    <source>
        <strain evidence="3 4">AJA232-27</strain>
    </source>
</reference>
<dbReference type="Proteomes" id="UP001530293">
    <property type="component" value="Unassembled WGS sequence"/>
</dbReference>
<feature type="region of interest" description="Disordered" evidence="1">
    <location>
        <begin position="114"/>
        <end position="134"/>
    </location>
</feature>
<evidence type="ECO:0000256" key="1">
    <source>
        <dbReference type="SAM" id="MobiDB-lite"/>
    </source>
</evidence>
<feature type="transmembrane region" description="Helical" evidence="2">
    <location>
        <begin position="492"/>
        <end position="516"/>
    </location>
</feature>
<feature type="region of interest" description="Disordered" evidence="1">
    <location>
        <begin position="201"/>
        <end position="239"/>
    </location>
</feature>
<sequence length="663" mass="73030">MPRRNCTHPGCANRSTAPNGVDMCGAHHQAALIESGEIDYWLCLNHEGSHDDPHPKVSSDRVKCHVCKSTRAKWGDPVNRRVVHQQQPQPLHDNDVGGDVAPDVGGLGIFNEHYNDDSGADDDDDAGGNFAPDLDVFNEHQQPLDLDGDDAGSNFDPIADDASINNISISRKVKLVLAILVVLCLTSLDWGHWSAWNDDSDYSQQHPRHDDDLRGNVAPGDINKHQRQPRDHNGGGGNAVSINNNGNFIFSMSGKMSALVFATSLDRGDWGAVNDDGDNSQQHTRHDDDDVRGDVAPGLGDVVDINEHQQQPRNDNDGVGSDVSTATRLDRGDWSACNDDGDYSQQHPCHDYDLRGNVAPDDINKHQRQPRDHNGGGGNAVSTNNNGNFIFSMRGKMPALGFATSLNRGHWGAVNDDGDSSQQHTRHDDFVCGDVAPGLGNVVDINEHQQQPRDGNDGVGSDVSTATRLDWGNEPNMSKWHDWRTWVVNVDFAVVVAALNVAVAALNVVGFALNVVTCRSNLRLGKKYDAEFRSLTYRRKQQEVEEMIRREHTRKFRLDLALLLSREAAVARQIAALNGVTVRMIEGNSGNRSSLSIEQGDEWKLQGDILMKQSTKLVVIYNSADLFPLVRKCGFWLDRSHSLQLLTLYLNVPTSFHGQNHVN</sequence>
<feature type="compositionally biased region" description="Basic and acidic residues" evidence="1">
    <location>
        <begin position="222"/>
        <end position="233"/>
    </location>
</feature>
<accession>A0ABD3NAI6</accession>
<name>A0ABD3NAI6_9STRA</name>
<organism evidence="3 4">
    <name type="scientific">Discostella pseudostelligera</name>
    <dbReference type="NCBI Taxonomy" id="259834"/>
    <lineage>
        <taxon>Eukaryota</taxon>
        <taxon>Sar</taxon>
        <taxon>Stramenopiles</taxon>
        <taxon>Ochrophyta</taxon>
        <taxon>Bacillariophyta</taxon>
        <taxon>Coscinodiscophyceae</taxon>
        <taxon>Thalassiosirophycidae</taxon>
        <taxon>Stephanodiscales</taxon>
        <taxon>Stephanodiscaceae</taxon>
        <taxon>Discostella</taxon>
    </lineage>
</organism>
<proteinExistence type="predicted"/>